<evidence type="ECO:0000256" key="2">
    <source>
        <dbReference type="RuleBase" id="RU003616"/>
    </source>
</evidence>
<evidence type="ECO:0000313" key="4">
    <source>
        <dbReference type="EMBL" id="RCW64153.1"/>
    </source>
</evidence>
<evidence type="ECO:0000259" key="3">
    <source>
        <dbReference type="PROSITE" id="PS01031"/>
    </source>
</evidence>
<accession>A0A368X860</accession>
<reference evidence="4 5" key="1">
    <citation type="submission" date="2018-07" db="EMBL/GenBank/DDBJ databases">
        <title>Genomic Encyclopedia of Type Strains, Phase IV (KMG-IV): sequencing the most valuable type-strain genomes for metagenomic binning, comparative biology and taxonomic classification.</title>
        <authorList>
            <person name="Goeker M."/>
        </authorList>
    </citation>
    <scope>NUCLEOTIDE SEQUENCE [LARGE SCALE GENOMIC DNA]</scope>
    <source>
        <strain evidence="4 5">DSM 21634</strain>
    </source>
</reference>
<gene>
    <name evidence="4" type="ORF">DES41_11660</name>
</gene>
<protein>
    <submittedName>
        <fullName evidence="4">HSP20 family molecular chaperone IbpA</fullName>
    </submittedName>
</protein>
<dbReference type="Proteomes" id="UP000252884">
    <property type="component" value="Unassembled WGS sequence"/>
</dbReference>
<dbReference type="InterPro" id="IPR002068">
    <property type="entry name" value="A-crystallin/Hsp20_dom"/>
</dbReference>
<feature type="domain" description="SHSP" evidence="3">
    <location>
        <begin position="32"/>
        <end position="128"/>
    </location>
</feature>
<dbReference type="SUPFAM" id="SSF49764">
    <property type="entry name" value="HSP20-like chaperones"/>
    <property type="match status" value="1"/>
</dbReference>
<dbReference type="Pfam" id="PF00011">
    <property type="entry name" value="HSP20"/>
    <property type="match status" value="1"/>
</dbReference>
<dbReference type="OrthoDB" id="8794599at2"/>
<name>A0A368X860_9BURK</name>
<comment type="similarity">
    <text evidence="1 2">Belongs to the small heat shock protein (HSP20) family.</text>
</comment>
<dbReference type="AlphaFoldDB" id="A0A368X860"/>
<dbReference type="PROSITE" id="PS01031">
    <property type="entry name" value="SHSP"/>
    <property type="match status" value="1"/>
</dbReference>
<keyword evidence="5" id="KW-1185">Reference proteome</keyword>
<evidence type="ECO:0000313" key="5">
    <source>
        <dbReference type="Proteomes" id="UP000252884"/>
    </source>
</evidence>
<evidence type="ECO:0000256" key="1">
    <source>
        <dbReference type="PROSITE-ProRule" id="PRU00285"/>
    </source>
</evidence>
<dbReference type="InterPro" id="IPR008978">
    <property type="entry name" value="HSP20-like_chaperone"/>
</dbReference>
<organism evidence="4 5">
    <name type="scientific">Pseudorhodoferax soli</name>
    <dbReference type="NCBI Taxonomy" id="545864"/>
    <lineage>
        <taxon>Bacteria</taxon>
        <taxon>Pseudomonadati</taxon>
        <taxon>Pseudomonadota</taxon>
        <taxon>Betaproteobacteria</taxon>
        <taxon>Burkholderiales</taxon>
        <taxon>Comamonadaceae</taxon>
    </lineage>
</organism>
<dbReference type="Gene3D" id="2.60.40.790">
    <property type="match status" value="1"/>
</dbReference>
<dbReference type="CDD" id="cd00298">
    <property type="entry name" value="ACD_sHsps_p23-like"/>
    <property type="match status" value="1"/>
</dbReference>
<proteinExistence type="inferred from homology"/>
<sequence length="128" mass="13930">MFFAPVIRQANYSPAVRSLDRSFERFFNDVAYVRQSGTKGHSLSQDDSSWTLSVDLPGVAKDQLNIGIEGAVVRIESTEAASRKVKAAYELPLEIDATASTATLENGVLMLKLAKKLPQSNVTALSIQ</sequence>
<comment type="caution">
    <text evidence="4">The sequence shown here is derived from an EMBL/GenBank/DDBJ whole genome shotgun (WGS) entry which is preliminary data.</text>
</comment>
<dbReference type="RefSeq" id="WP_114472440.1">
    <property type="nucleotide sequence ID" value="NZ_QPJK01000016.1"/>
</dbReference>
<dbReference type="EMBL" id="QPJK01000016">
    <property type="protein sequence ID" value="RCW64153.1"/>
    <property type="molecule type" value="Genomic_DNA"/>
</dbReference>